<feature type="compositionally biased region" description="Polar residues" evidence="1">
    <location>
        <begin position="10"/>
        <end position="36"/>
    </location>
</feature>
<evidence type="ECO:0000313" key="2">
    <source>
        <dbReference type="EMBL" id="KHN82642.1"/>
    </source>
</evidence>
<evidence type="ECO:0000256" key="1">
    <source>
        <dbReference type="SAM" id="MobiDB-lite"/>
    </source>
</evidence>
<dbReference type="EMBL" id="JPKZ01001320">
    <property type="protein sequence ID" value="KHN82642.1"/>
    <property type="molecule type" value="Genomic_DNA"/>
</dbReference>
<gene>
    <name evidence="2" type="ORF">Tcan_00950</name>
</gene>
<proteinExistence type="predicted"/>
<dbReference type="AlphaFoldDB" id="A0A0B2VMH0"/>
<comment type="caution">
    <text evidence="2">The sequence shown here is derived from an EMBL/GenBank/DDBJ whole genome shotgun (WGS) entry which is preliminary data.</text>
</comment>
<dbReference type="Proteomes" id="UP000031036">
    <property type="component" value="Unassembled WGS sequence"/>
</dbReference>
<name>A0A0B2VMH0_TOXCA</name>
<evidence type="ECO:0000313" key="3">
    <source>
        <dbReference type="Proteomes" id="UP000031036"/>
    </source>
</evidence>
<accession>A0A0B2VMH0</accession>
<feature type="non-terminal residue" evidence="2">
    <location>
        <position position="105"/>
    </location>
</feature>
<feature type="non-terminal residue" evidence="2">
    <location>
        <position position="1"/>
    </location>
</feature>
<reference evidence="2 3" key="1">
    <citation type="submission" date="2014-11" db="EMBL/GenBank/DDBJ databases">
        <title>Genetic blueprint of the zoonotic pathogen Toxocara canis.</title>
        <authorList>
            <person name="Zhu X.-Q."/>
            <person name="Korhonen P.K."/>
            <person name="Cai H."/>
            <person name="Young N.D."/>
            <person name="Nejsum P."/>
            <person name="von Samson-Himmelstjerna G."/>
            <person name="Boag P.R."/>
            <person name="Tan P."/>
            <person name="Li Q."/>
            <person name="Min J."/>
            <person name="Yang Y."/>
            <person name="Wang X."/>
            <person name="Fang X."/>
            <person name="Hall R.S."/>
            <person name="Hofmann A."/>
            <person name="Sternberg P.W."/>
            <person name="Jex A.R."/>
            <person name="Gasser R.B."/>
        </authorList>
    </citation>
    <scope>NUCLEOTIDE SEQUENCE [LARGE SCALE GENOMIC DNA]</scope>
    <source>
        <strain evidence="2">PN_DK_2014</strain>
    </source>
</reference>
<protein>
    <submittedName>
        <fullName evidence="2">Uncharacterized protein</fullName>
    </submittedName>
</protein>
<keyword evidence="3" id="KW-1185">Reference proteome</keyword>
<organism evidence="2 3">
    <name type="scientific">Toxocara canis</name>
    <name type="common">Canine roundworm</name>
    <dbReference type="NCBI Taxonomy" id="6265"/>
    <lineage>
        <taxon>Eukaryota</taxon>
        <taxon>Metazoa</taxon>
        <taxon>Ecdysozoa</taxon>
        <taxon>Nematoda</taxon>
        <taxon>Chromadorea</taxon>
        <taxon>Rhabditida</taxon>
        <taxon>Spirurina</taxon>
        <taxon>Ascaridomorpha</taxon>
        <taxon>Ascaridoidea</taxon>
        <taxon>Toxocaridae</taxon>
        <taxon>Toxocara</taxon>
    </lineage>
</organism>
<sequence>FFSKLDKQLFEQSQRPDTSTLPNEHSSHTDQSSTQNATVRMKSILSLNSSISFENLFGRKEHLIGNATIDANCAWCRNNERLQMIVAFKGGMFAHSTIIFLSVTP</sequence>
<feature type="region of interest" description="Disordered" evidence="1">
    <location>
        <begin position="1"/>
        <end position="36"/>
    </location>
</feature>